<evidence type="ECO:0000256" key="1">
    <source>
        <dbReference type="SAM" id="MobiDB-lite"/>
    </source>
</evidence>
<evidence type="ECO:0000313" key="2">
    <source>
        <dbReference type="EMBL" id="MBB5271218.1"/>
    </source>
</evidence>
<proteinExistence type="predicted"/>
<protein>
    <submittedName>
        <fullName evidence="2">Outer membrane protein TolC</fullName>
    </submittedName>
</protein>
<dbReference type="GO" id="GO:0015562">
    <property type="term" value="F:efflux transmembrane transporter activity"/>
    <property type="evidence" value="ECO:0007669"/>
    <property type="project" value="InterPro"/>
</dbReference>
<keyword evidence="3" id="KW-1185">Reference proteome</keyword>
<name>A0A7W8HFZ4_9BURK</name>
<gene>
    <name evidence="2" type="ORF">HNQ70_001222</name>
</gene>
<organism evidence="2 3">
    <name type="scientific">Quisquiliibacterium transsilvanicum</name>
    <dbReference type="NCBI Taxonomy" id="1549638"/>
    <lineage>
        <taxon>Bacteria</taxon>
        <taxon>Pseudomonadati</taxon>
        <taxon>Pseudomonadota</taxon>
        <taxon>Betaproteobacteria</taxon>
        <taxon>Burkholderiales</taxon>
        <taxon>Burkholderiaceae</taxon>
        <taxon>Quisquiliibacterium</taxon>
    </lineage>
</organism>
<feature type="region of interest" description="Disordered" evidence="1">
    <location>
        <begin position="1"/>
        <end position="27"/>
    </location>
</feature>
<dbReference type="Gene3D" id="1.20.1600.10">
    <property type="entry name" value="Outer membrane efflux proteins (OEP)"/>
    <property type="match status" value="1"/>
</dbReference>
<dbReference type="SUPFAM" id="SSF56954">
    <property type="entry name" value="Outer membrane efflux proteins (OEP)"/>
    <property type="match status" value="1"/>
</dbReference>
<dbReference type="InterPro" id="IPR010131">
    <property type="entry name" value="MdtP/NodT-like"/>
</dbReference>
<dbReference type="EMBL" id="JACHGB010000002">
    <property type="protein sequence ID" value="MBB5271218.1"/>
    <property type="molecule type" value="Genomic_DNA"/>
</dbReference>
<reference evidence="2 3" key="1">
    <citation type="submission" date="2020-08" db="EMBL/GenBank/DDBJ databases">
        <title>Genomic Encyclopedia of Type Strains, Phase IV (KMG-IV): sequencing the most valuable type-strain genomes for metagenomic binning, comparative biology and taxonomic classification.</title>
        <authorList>
            <person name="Goeker M."/>
        </authorList>
    </citation>
    <scope>NUCLEOTIDE SEQUENCE [LARGE SCALE GENOMIC DNA]</scope>
    <source>
        <strain evidence="2 3">DSM 29781</strain>
    </source>
</reference>
<sequence>MTRRSRPGRPPSHVRAPTRKPTSQPSRAPGLRLLAAALAAAILGGCVSFSADGGFAPVEQAARDRLGMDLHWARSDADREAISGRVAQLLASPLSMDDAVQLALLNNRRLQAAFAELGIAEAELVQAGRLRNPGFSFGRFTRGDEVELERGLHFDLARLLAMPLVRQVETRRFEQAQAAAALQVLSLAAETRRAWVRAVAAEESVRYGAQVMKSAQASAELARRMAQAGNFNALQRAREQSFYADAALGFARAQQAQRAARERLTRLLGLWGAQASFSLPPRLPDLPASPKELPDIERTALESRLDVLGARLAVEQSARNLGLTRATRFVNVLELGYAQERSNEAPTRRGWEVGFELPIFDWSTARVARAEGVYMREFNRAAQTAIDARSEVREAYGAYRSAWDIARHHREEIVPLRQRIAEENLLRYNGMLIGVFELLADARVQIASVNAAIDALRDFWIAQADLDMAMVGRPGLAAPMAVAVPAAAASGAAPH</sequence>
<dbReference type="PANTHER" id="PTHR30203:SF24">
    <property type="entry name" value="BLR4935 PROTEIN"/>
    <property type="match status" value="1"/>
</dbReference>
<dbReference type="Proteomes" id="UP000532440">
    <property type="component" value="Unassembled WGS sequence"/>
</dbReference>
<dbReference type="PANTHER" id="PTHR30203">
    <property type="entry name" value="OUTER MEMBRANE CATION EFFLUX PROTEIN"/>
    <property type="match status" value="1"/>
</dbReference>
<dbReference type="RefSeq" id="WP_183965283.1">
    <property type="nucleotide sequence ID" value="NZ_BAABEW010000017.1"/>
</dbReference>
<evidence type="ECO:0000313" key="3">
    <source>
        <dbReference type="Proteomes" id="UP000532440"/>
    </source>
</evidence>
<dbReference type="AlphaFoldDB" id="A0A7W8HFZ4"/>
<accession>A0A7W8HFZ4</accession>
<comment type="caution">
    <text evidence="2">The sequence shown here is derived from an EMBL/GenBank/DDBJ whole genome shotgun (WGS) entry which is preliminary data.</text>
</comment>